<dbReference type="EMBL" id="CP007514">
    <property type="protein sequence ID" value="AHY46650.1"/>
    <property type="molecule type" value="Genomic_DNA"/>
</dbReference>
<sequence>MNADGLSTTFSSTRGGVMTVEVGAVTGELELRTTPDPSSGYRVEVRYAGADEWYAVEGGAPLPTDLAHEACHAEVLRKLTTPGERRGFNEDPVSLKGGL</sequence>
<dbReference type="KEGG" id="rrd:RradSPS_1367"/>
<evidence type="ECO:0000313" key="2">
    <source>
        <dbReference type="EMBL" id="MDX5894057.1"/>
    </source>
</evidence>
<proteinExistence type="predicted"/>
<accession>A0A023X3S8</accession>
<organism evidence="1 3">
    <name type="scientific">Rubrobacter radiotolerans</name>
    <name type="common">Arthrobacter radiotolerans</name>
    <dbReference type="NCBI Taxonomy" id="42256"/>
    <lineage>
        <taxon>Bacteria</taxon>
        <taxon>Bacillati</taxon>
        <taxon>Actinomycetota</taxon>
        <taxon>Rubrobacteria</taxon>
        <taxon>Rubrobacterales</taxon>
        <taxon>Rubrobacteraceae</taxon>
        <taxon>Rubrobacter</taxon>
    </lineage>
</organism>
<dbReference type="AlphaFoldDB" id="A0A023X3S8"/>
<dbReference type="STRING" id="42256.RradSPS_1367"/>
<dbReference type="Proteomes" id="UP000025229">
    <property type="component" value="Chromosome"/>
</dbReference>
<dbReference type="Proteomes" id="UP001281130">
    <property type="component" value="Unassembled WGS sequence"/>
</dbReference>
<evidence type="ECO:0000313" key="3">
    <source>
        <dbReference type="Proteomes" id="UP000025229"/>
    </source>
</evidence>
<gene>
    <name evidence="1" type="ORF">RradSPS_1367</name>
    <name evidence="2" type="ORF">SIL72_08450</name>
</gene>
<reference evidence="1 3" key="1">
    <citation type="submission" date="2014-03" db="EMBL/GenBank/DDBJ databases">
        <title>Complete genome sequence of the Radio-Resistant Rubrobacter radiotolerans RSPS-4.</title>
        <authorList>
            <person name="Egas C.C."/>
            <person name="Barroso C.C."/>
            <person name="Froufe H.J.C."/>
            <person name="Pacheco J.J."/>
            <person name="Albuquerque L.L."/>
            <person name="da Costa M.M.S."/>
        </authorList>
    </citation>
    <scope>NUCLEOTIDE SEQUENCE [LARGE SCALE GENOMIC DNA]</scope>
    <source>
        <strain evidence="1 3">RSPS-4</strain>
    </source>
</reference>
<name>A0A023X3S8_RUBRA</name>
<reference evidence="2" key="2">
    <citation type="submission" date="2023-11" db="EMBL/GenBank/DDBJ databases">
        <title>MicrobeMod: A computational toolkit for identifying prokaryotic methylation and restriction-modification with nanopore sequencing.</title>
        <authorList>
            <person name="Crits-Christoph A."/>
            <person name="Kang S.C."/>
            <person name="Lee H."/>
            <person name="Ostrov N."/>
        </authorList>
    </citation>
    <scope>NUCLEOTIDE SEQUENCE</scope>
    <source>
        <strain evidence="2">ATCC 51242</strain>
    </source>
</reference>
<evidence type="ECO:0000313" key="1">
    <source>
        <dbReference type="EMBL" id="AHY46650.1"/>
    </source>
</evidence>
<protein>
    <submittedName>
        <fullName evidence="1">Uncharacterized protein</fullName>
    </submittedName>
</protein>
<dbReference type="RefSeq" id="WP_038681592.1">
    <property type="nucleotide sequence ID" value="NZ_CP007514.1"/>
</dbReference>
<keyword evidence="3" id="KW-1185">Reference proteome</keyword>
<dbReference type="HOGENOM" id="CLU_2318391_0_0_11"/>
<dbReference type="EMBL" id="JAWXXX010000001">
    <property type="protein sequence ID" value="MDX5894057.1"/>
    <property type="molecule type" value="Genomic_DNA"/>
</dbReference>